<feature type="region of interest" description="Disordered" evidence="1">
    <location>
        <begin position="26"/>
        <end position="58"/>
    </location>
</feature>
<evidence type="ECO:0000256" key="1">
    <source>
        <dbReference type="SAM" id="MobiDB-lite"/>
    </source>
</evidence>
<dbReference type="Proteomes" id="UP000310158">
    <property type="component" value="Unassembled WGS sequence"/>
</dbReference>
<feature type="compositionally biased region" description="Low complexity" evidence="1">
    <location>
        <begin position="253"/>
        <end position="263"/>
    </location>
</feature>
<dbReference type="AlphaFoldDB" id="A0A4V6S1J4"/>
<evidence type="ECO:0000313" key="2">
    <source>
        <dbReference type="EMBL" id="THH19053.1"/>
    </source>
</evidence>
<organism evidence="2 3">
    <name type="scientific">Bondarzewia mesenterica</name>
    <dbReference type="NCBI Taxonomy" id="1095465"/>
    <lineage>
        <taxon>Eukaryota</taxon>
        <taxon>Fungi</taxon>
        <taxon>Dikarya</taxon>
        <taxon>Basidiomycota</taxon>
        <taxon>Agaricomycotina</taxon>
        <taxon>Agaricomycetes</taxon>
        <taxon>Russulales</taxon>
        <taxon>Bondarzewiaceae</taxon>
        <taxon>Bondarzewia</taxon>
    </lineage>
</organism>
<keyword evidence="3" id="KW-1185">Reference proteome</keyword>
<gene>
    <name evidence="2" type="ORF">EW146_g2054</name>
</gene>
<proteinExistence type="predicted"/>
<feature type="region of interest" description="Disordered" evidence="1">
    <location>
        <begin position="205"/>
        <end position="360"/>
    </location>
</feature>
<feature type="region of interest" description="Disordered" evidence="1">
    <location>
        <begin position="138"/>
        <end position="188"/>
    </location>
</feature>
<feature type="compositionally biased region" description="Low complexity" evidence="1">
    <location>
        <begin position="205"/>
        <end position="214"/>
    </location>
</feature>
<dbReference type="EMBL" id="SGPL01000056">
    <property type="protein sequence ID" value="THH19053.1"/>
    <property type="molecule type" value="Genomic_DNA"/>
</dbReference>
<protein>
    <submittedName>
        <fullName evidence="2">Uncharacterized protein</fullName>
    </submittedName>
</protein>
<comment type="caution">
    <text evidence="2">The sequence shown here is derived from an EMBL/GenBank/DDBJ whole genome shotgun (WGS) entry which is preliminary data.</text>
</comment>
<sequence>MGDDTSHELLFRVLAPLPSSQHIISDSMPSIAEELPPDSPASTAIPTAPPRTPSKDTVSMISALPRDIRRRSSHLQRWIEDQLSFPNNARAGDNGSSTDTPLYATAPHPYLAYPGISRPRFGEDGPDDSHTLESYVLVDEDEARSSRRGLDEDVFQSRSTDTDRIRSSPALSTTATPRPNSGLFQAPPSLRNFRLSLAPSRRASAAARNAPFSSVPRDSFLQRHNANTQTNQKRESSVTSLASAQPSSPDGPSTPRTSRSYSSWKFKRPNVLGVFSSSPHSHRSRGDSSDEMPPSRPSFSSVNTFSSSTTGTSNISTSHKGPVRSSRSPPPPRFKTPSPSLWSLPSNASHLHDPPGSETMLSLKPSTGIRIPFSIKGHGSSIPIRRVPSVLISQEKRKKKLVVSGVGMNDQRRVEGVRRCLLEKSIRSRAPKMAISTSISGGLRSLILCADSMLGSISPELAVSRCRGIRARNIERNLDCLLYNYTYTPRSFILNLVDCNAAYNHWTVTTIYAFMTKKDNYAHLVRLPFFSASVYTL</sequence>
<dbReference type="OrthoDB" id="3071736at2759"/>
<feature type="compositionally biased region" description="Polar residues" evidence="1">
    <location>
        <begin position="169"/>
        <end position="183"/>
    </location>
</feature>
<name>A0A4V6S1J4_9AGAM</name>
<accession>A0A4V6S1J4</accession>
<feature type="compositionally biased region" description="Polar residues" evidence="1">
    <location>
        <begin position="222"/>
        <end position="251"/>
    </location>
</feature>
<feature type="compositionally biased region" description="Low complexity" evidence="1">
    <location>
        <begin position="298"/>
        <end position="327"/>
    </location>
</feature>
<reference evidence="2 3" key="1">
    <citation type="submission" date="2019-02" db="EMBL/GenBank/DDBJ databases">
        <title>Genome sequencing of the rare red list fungi Bondarzewia mesenterica.</title>
        <authorList>
            <person name="Buettner E."/>
            <person name="Kellner H."/>
        </authorList>
    </citation>
    <scope>NUCLEOTIDE SEQUENCE [LARGE SCALE GENOMIC DNA]</scope>
    <source>
        <strain evidence="2 3">DSM 108281</strain>
    </source>
</reference>
<evidence type="ECO:0000313" key="3">
    <source>
        <dbReference type="Proteomes" id="UP000310158"/>
    </source>
</evidence>